<protein>
    <submittedName>
        <fullName evidence="3">VOC family protein</fullName>
    </submittedName>
</protein>
<dbReference type="InterPro" id="IPR037523">
    <property type="entry name" value="VOC_core"/>
</dbReference>
<dbReference type="CDD" id="cd07247">
    <property type="entry name" value="SgaA_N_like"/>
    <property type="match status" value="1"/>
</dbReference>
<evidence type="ECO:0000313" key="4">
    <source>
        <dbReference type="Proteomes" id="UP001151234"/>
    </source>
</evidence>
<dbReference type="EMBL" id="JAPJZI010000001">
    <property type="protein sequence ID" value="MDA5398060.1"/>
    <property type="molecule type" value="Genomic_DNA"/>
</dbReference>
<name>A0A9X3UG65_9HYPH</name>
<comment type="caution">
    <text evidence="3">The sequence shown here is derived from an EMBL/GenBank/DDBJ whole genome shotgun (WGS) entry which is preliminary data.</text>
</comment>
<evidence type="ECO:0000259" key="2">
    <source>
        <dbReference type="PROSITE" id="PS51819"/>
    </source>
</evidence>
<dbReference type="PANTHER" id="PTHR33993:SF14">
    <property type="entry name" value="GB|AAF24581.1"/>
    <property type="match status" value="1"/>
</dbReference>
<gene>
    <name evidence="3" type="ORF">OQ273_05685</name>
</gene>
<dbReference type="PROSITE" id="PS51819">
    <property type="entry name" value="VOC"/>
    <property type="match status" value="1"/>
</dbReference>
<organism evidence="3 4">
    <name type="scientific">Hoeflea prorocentri</name>
    <dbReference type="NCBI Taxonomy" id="1922333"/>
    <lineage>
        <taxon>Bacteria</taxon>
        <taxon>Pseudomonadati</taxon>
        <taxon>Pseudomonadota</taxon>
        <taxon>Alphaproteobacteria</taxon>
        <taxon>Hyphomicrobiales</taxon>
        <taxon>Rhizobiaceae</taxon>
        <taxon>Hoeflea</taxon>
    </lineage>
</organism>
<evidence type="ECO:0000256" key="1">
    <source>
        <dbReference type="SAM" id="MobiDB-lite"/>
    </source>
</evidence>
<reference evidence="3" key="1">
    <citation type="submission" date="2022-11" db="EMBL/GenBank/DDBJ databases">
        <title>Draft genome sequence of Hoeflea poritis E7-10 and Hoeflea prorocentri PM5-8, separated from scleractinian coral Porites lutea and marine dinoflagellate.</title>
        <authorList>
            <person name="Zhang G."/>
            <person name="Wei Q."/>
            <person name="Cai L."/>
        </authorList>
    </citation>
    <scope>NUCLEOTIDE SEQUENCE</scope>
    <source>
        <strain evidence="3">PM5-8</strain>
    </source>
</reference>
<dbReference type="InterPro" id="IPR029068">
    <property type="entry name" value="Glyas_Bleomycin-R_OHBP_Dase"/>
</dbReference>
<evidence type="ECO:0000313" key="3">
    <source>
        <dbReference type="EMBL" id="MDA5398060.1"/>
    </source>
</evidence>
<feature type="domain" description="VOC" evidence="2">
    <location>
        <begin position="10"/>
        <end position="122"/>
    </location>
</feature>
<accession>A0A9X3UG65</accession>
<dbReference type="Gene3D" id="3.10.180.10">
    <property type="entry name" value="2,3-Dihydroxybiphenyl 1,2-Dioxygenase, domain 1"/>
    <property type="match status" value="1"/>
</dbReference>
<dbReference type="Pfam" id="PF00903">
    <property type="entry name" value="Glyoxalase"/>
    <property type="match status" value="1"/>
</dbReference>
<dbReference type="AlphaFoldDB" id="A0A9X3UG65"/>
<keyword evidence="4" id="KW-1185">Reference proteome</keyword>
<dbReference type="InterPro" id="IPR004360">
    <property type="entry name" value="Glyas_Fos-R_dOase_dom"/>
</dbReference>
<dbReference type="Proteomes" id="UP001151234">
    <property type="component" value="Unassembled WGS sequence"/>
</dbReference>
<dbReference type="RefSeq" id="WP_267989501.1">
    <property type="nucleotide sequence ID" value="NZ_JAPJZI010000001.1"/>
</dbReference>
<sequence>MSNPMQTHGAASWIQHSGSDPAGARKFYESVLGWHVNDMPMQDGSSYSAIVVGENPIGGFMPQPAPEGAWTIYITVDDVDARFKSAVENGAQGVEEPADYPGVGRMAKIRDPYGASISLITYESMQG</sequence>
<dbReference type="PANTHER" id="PTHR33993">
    <property type="entry name" value="GLYOXALASE-RELATED"/>
    <property type="match status" value="1"/>
</dbReference>
<dbReference type="SUPFAM" id="SSF54593">
    <property type="entry name" value="Glyoxalase/Bleomycin resistance protein/Dihydroxybiphenyl dioxygenase"/>
    <property type="match status" value="1"/>
</dbReference>
<dbReference type="InterPro" id="IPR052164">
    <property type="entry name" value="Anthracycline_SecMetBiosynth"/>
</dbReference>
<proteinExistence type="predicted"/>
<feature type="region of interest" description="Disordered" evidence="1">
    <location>
        <begin position="1"/>
        <end position="20"/>
    </location>
</feature>